<keyword evidence="4" id="KW-1185">Reference proteome</keyword>
<accession>A0A3B4UTM8</accession>
<dbReference type="SUPFAM" id="SSF53098">
    <property type="entry name" value="Ribonuclease H-like"/>
    <property type="match status" value="1"/>
</dbReference>
<dbReference type="GeneTree" id="ENSGT00940000177641"/>
<evidence type="ECO:0000259" key="2">
    <source>
        <dbReference type="PROSITE" id="PS50994"/>
    </source>
</evidence>
<dbReference type="GO" id="GO:0003676">
    <property type="term" value="F:nucleic acid binding"/>
    <property type="evidence" value="ECO:0007669"/>
    <property type="project" value="InterPro"/>
</dbReference>
<feature type="compositionally biased region" description="Low complexity" evidence="1">
    <location>
        <begin position="193"/>
        <end position="206"/>
    </location>
</feature>
<dbReference type="PANTHER" id="PTHR37984">
    <property type="entry name" value="PROTEIN CBG26694"/>
    <property type="match status" value="1"/>
</dbReference>
<organism evidence="3 4">
    <name type="scientific">Seriola dumerili</name>
    <name type="common">Greater amberjack</name>
    <name type="synonym">Caranx dumerili</name>
    <dbReference type="NCBI Taxonomy" id="41447"/>
    <lineage>
        <taxon>Eukaryota</taxon>
        <taxon>Metazoa</taxon>
        <taxon>Chordata</taxon>
        <taxon>Craniata</taxon>
        <taxon>Vertebrata</taxon>
        <taxon>Euteleostomi</taxon>
        <taxon>Actinopterygii</taxon>
        <taxon>Neopterygii</taxon>
        <taxon>Teleostei</taxon>
        <taxon>Neoteleostei</taxon>
        <taxon>Acanthomorphata</taxon>
        <taxon>Carangaria</taxon>
        <taxon>Carangiformes</taxon>
        <taxon>Carangidae</taxon>
        <taxon>Seriola</taxon>
    </lineage>
</organism>
<name>A0A3B4UTM8_SERDU</name>
<reference evidence="3" key="1">
    <citation type="submission" date="2025-08" db="UniProtKB">
        <authorList>
            <consortium name="Ensembl"/>
        </authorList>
    </citation>
    <scope>IDENTIFICATION</scope>
</reference>
<sequence>LRTDTSWQFAAEDLRQFCKSYGITHHTSSPHTPHCNGEEERVVQTVKRLWNKAPALLDYRTTPLESCKFFSPAQLLMGRKLRNRLPTGQQLFIPKAYNSFKITHLLDRSKAFQMFYYVNSRASKHRLPLTPGEEVRVEPYPGSTRWSRKTREVWKGMRTITGYKEKNSQGTLGDVDKANEFNLFYNRFNTASPVPSPTASAAASPAASPPQPDTAAATPSTRGSSILSFTAEEVRAELNQLRPG</sequence>
<dbReference type="Gene3D" id="3.30.420.10">
    <property type="entry name" value="Ribonuclease H-like superfamily/Ribonuclease H"/>
    <property type="match status" value="1"/>
</dbReference>
<feature type="region of interest" description="Disordered" evidence="1">
    <location>
        <begin position="193"/>
        <end position="229"/>
    </location>
</feature>
<evidence type="ECO:0000313" key="4">
    <source>
        <dbReference type="Proteomes" id="UP000261420"/>
    </source>
</evidence>
<dbReference type="AlphaFoldDB" id="A0A3B4UTM8"/>
<dbReference type="STRING" id="41447.ENSSDUP00000021769"/>
<dbReference type="InterPro" id="IPR050951">
    <property type="entry name" value="Retrovirus_Pol_polyprotein"/>
</dbReference>
<dbReference type="InterPro" id="IPR036397">
    <property type="entry name" value="RNaseH_sf"/>
</dbReference>
<dbReference type="GO" id="GO:0015074">
    <property type="term" value="P:DNA integration"/>
    <property type="evidence" value="ECO:0007669"/>
    <property type="project" value="InterPro"/>
</dbReference>
<evidence type="ECO:0000256" key="1">
    <source>
        <dbReference type="SAM" id="MobiDB-lite"/>
    </source>
</evidence>
<protein>
    <recommendedName>
        <fullName evidence="2">Integrase catalytic domain-containing protein</fullName>
    </recommendedName>
</protein>
<evidence type="ECO:0000313" key="3">
    <source>
        <dbReference type="Ensembl" id="ENSSDUP00000021769.1"/>
    </source>
</evidence>
<dbReference type="PROSITE" id="PS50994">
    <property type="entry name" value="INTEGRASE"/>
    <property type="match status" value="1"/>
</dbReference>
<dbReference type="Proteomes" id="UP000261420">
    <property type="component" value="Unplaced"/>
</dbReference>
<feature type="domain" description="Integrase catalytic" evidence="2">
    <location>
        <begin position="1"/>
        <end position="96"/>
    </location>
</feature>
<proteinExistence type="predicted"/>
<reference evidence="3" key="2">
    <citation type="submission" date="2025-09" db="UniProtKB">
        <authorList>
            <consortium name="Ensembl"/>
        </authorList>
    </citation>
    <scope>IDENTIFICATION</scope>
</reference>
<dbReference type="PANTHER" id="PTHR37984:SF9">
    <property type="entry name" value="INTEGRASE CATALYTIC DOMAIN-CONTAINING PROTEIN"/>
    <property type="match status" value="1"/>
</dbReference>
<dbReference type="Ensembl" id="ENSSDUT00000022169.1">
    <property type="protein sequence ID" value="ENSSDUP00000021769.1"/>
    <property type="gene ID" value="ENSSDUG00000015837.1"/>
</dbReference>
<dbReference type="InterPro" id="IPR001584">
    <property type="entry name" value="Integrase_cat-core"/>
</dbReference>
<dbReference type="InterPro" id="IPR012337">
    <property type="entry name" value="RNaseH-like_sf"/>
</dbReference>